<evidence type="ECO:0000313" key="1">
    <source>
        <dbReference type="EMBL" id="KAH7905154.1"/>
    </source>
</evidence>
<keyword evidence="2" id="KW-1185">Reference proteome</keyword>
<name>A0ACB7ZVF7_9AGAM</name>
<reference evidence="1" key="1">
    <citation type="journal article" date="2021" name="New Phytol.">
        <title>Evolutionary innovations through gain and loss of genes in the ectomycorrhizal Boletales.</title>
        <authorList>
            <person name="Wu G."/>
            <person name="Miyauchi S."/>
            <person name="Morin E."/>
            <person name="Kuo A."/>
            <person name="Drula E."/>
            <person name="Varga T."/>
            <person name="Kohler A."/>
            <person name="Feng B."/>
            <person name="Cao Y."/>
            <person name="Lipzen A."/>
            <person name="Daum C."/>
            <person name="Hundley H."/>
            <person name="Pangilinan J."/>
            <person name="Johnson J."/>
            <person name="Barry K."/>
            <person name="LaButti K."/>
            <person name="Ng V."/>
            <person name="Ahrendt S."/>
            <person name="Min B."/>
            <person name="Choi I.G."/>
            <person name="Park H."/>
            <person name="Plett J.M."/>
            <person name="Magnuson J."/>
            <person name="Spatafora J.W."/>
            <person name="Nagy L.G."/>
            <person name="Henrissat B."/>
            <person name="Grigoriev I.V."/>
            <person name="Yang Z.L."/>
            <person name="Xu J."/>
            <person name="Martin F.M."/>
        </authorList>
    </citation>
    <scope>NUCLEOTIDE SEQUENCE</scope>
    <source>
        <strain evidence="1">ATCC 28755</strain>
    </source>
</reference>
<accession>A0ACB7ZVF7</accession>
<sequence length="169" mass="18929">MSRLLARPKRHAKKTTPAPENIEMDPRPNPRHRARNSSPHTRPRRQHQSEVVNVAAGRLDQVCRARNLLITDIDDDDLDSCSDWQRRRTNGQTRSTGSIISVSACAVRGTRPSQNRTRSVDGVVELELELEPWVLLGRVLAPVRGISTRIISIDLFTSHILHLAVLGAV</sequence>
<protein>
    <submittedName>
        <fullName evidence="1">Uncharacterized protein</fullName>
    </submittedName>
</protein>
<organism evidence="1 2">
    <name type="scientific">Hygrophoropsis aurantiaca</name>
    <dbReference type="NCBI Taxonomy" id="72124"/>
    <lineage>
        <taxon>Eukaryota</taxon>
        <taxon>Fungi</taxon>
        <taxon>Dikarya</taxon>
        <taxon>Basidiomycota</taxon>
        <taxon>Agaricomycotina</taxon>
        <taxon>Agaricomycetes</taxon>
        <taxon>Agaricomycetidae</taxon>
        <taxon>Boletales</taxon>
        <taxon>Coniophorineae</taxon>
        <taxon>Hygrophoropsidaceae</taxon>
        <taxon>Hygrophoropsis</taxon>
    </lineage>
</organism>
<dbReference type="Proteomes" id="UP000790377">
    <property type="component" value="Unassembled WGS sequence"/>
</dbReference>
<proteinExistence type="predicted"/>
<comment type="caution">
    <text evidence="1">The sequence shown here is derived from an EMBL/GenBank/DDBJ whole genome shotgun (WGS) entry which is preliminary data.</text>
</comment>
<dbReference type="EMBL" id="MU268259">
    <property type="protein sequence ID" value="KAH7905154.1"/>
    <property type="molecule type" value="Genomic_DNA"/>
</dbReference>
<evidence type="ECO:0000313" key="2">
    <source>
        <dbReference type="Proteomes" id="UP000790377"/>
    </source>
</evidence>
<gene>
    <name evidence="1" type="ORF">BJ138DRAFT_1165276</name>
</gene>